<organism evidence="2 3">
    <name type="scientific">Anabarilius grahami</name>
    <name type="common">Kanglang fish</name>
    <name type="synonym">Barilius grahami</name>
    <dbReference type="NCBI Taxonomy" id="495550"/>
    <lineage>
        <taxon>Eukaryota</taxon>
        <taxon>Metazoa</taxon>
        <taxon>Chordata</taxon>
        <taxon>Craniata</taxon>
        <taxon>Vertebrata</taxon>
        <taxon>Euteleostomi</taxon>
        <taxon>Actinopterygii</taxon>
        <taxon>Neopterygii</taxon>
        <taxon>Teleostei</taxon>
        <taxon>Ostariophysi</taxon>
        <taxon>Cypriniformes</taxon>
        <taxon>Xenocyprididae</taxon>
        <taxon>Xenocypridinae</taxon>
        <taxon>Xenocypridinae incertae sedis</taxon>
        <taxon>Anabarilius</taxon>
    </lineage>
</organism>
<protein>
    <submittedName>
        <fullName evidence="2">Uncharacterized protein</fullName>
    </submittedName>
</protein>
<accession>A0A3N0XTL0</accession>
<sequence length="74" mass="8903">MTEVKREREAMGSGEKNTRASHRTNANTKKKAALNLRRRSDWLKLEIIPAIERDERQRIERENNQTERYEYESI</sequence>
<feature type="compositionally biased region" description="Basic and acidic residues" evidence="1">
    <location>
        <begin position="1"/>
        <end position="10"/>
    </location>
</feature>
<proteinExistence type="predicted"/>
<reference evidence="2 3" key="1">
    <citation type="submission" date="2018-10" db="EMBL/GenBank/DDBJ databases">
        <title>Genome assembly for a Yunnan-Guizhou Plateau 3E fish, Anabarilius grahami (Regan), and its evolutionary and genetic applications.</title>
        <authorList>
            <person name="Jiang W."/>
        </authorList>
    </citation>
    <scope>NUCLEOTIDE SEQUENCE [LARGE SCALE GENOMIC DNA]</scope>
    <source>
        <strain evidence="2">AG-KIZ</strain>
        <tissue evidence="2">Muscle</tissue>
    </source>
</reference>
<comment type="caution">
    <text evidence="2">The sequence shown here is derived from an EMBL/GenBank/DDBJ whole genome shotgun (WGS) entry which is preliminary data.</text>
</comment>
<evidence type="ECO:0000313" key="2">
    <source>
        <dbReference type="EMBL" id="ROJ42276.1"/>
    </source>
</evidence>
<evidence type="ECO:0000256" key="1">
    <source>
        <dbReference type="SAM" id="MobiDB-lite"/>
    </source>
</evidence>
<feature type="region of interest" description="Disordered" evidence="1">
    <location>
        <begin position="1"/>
        <end position="32"/>
    </location>
</feature>
<dbReference type="EMBL" id="RJVU01060930">
    <property type="protein sequence ID" value="ROJ42276.1"/>
    <property type="molecule type" value="Genomic_DNA"/>
</dbReference>
<keyword evidence="3" id="KW-1185">Reference proteome</keyword>
<dbReference type="AlphaFoldDB" id="A0A3N0XTL0"/>
<dbReference type="Proteomes" id="UP000281406">
    <property type="component" value="Unassembled WGS sequence"/>
</dbReference>
<evidence type="ECO:0000313" key="3">
    <source>
        <dbReference type="Proteomes" id="UP000281406"/>
    </source>
</evidence>
<gene>
    <name evidence="2" type="ORF">DPX16_1717</name>
</gene>
<name>A0A3N0XTL0_ANAGA</name>